<organism evidence="2 3">
    <name type="scientific">Opisthorchis viverrini</name>
    <name type="common">Southeast Asian liver fluke</name>
    <dbReference type="NCBI Taxonomy" id="6198"/>
    <lineage>
        <taxon>Eukaryota</taxon>
        <taxon>Metazoa</taxon>
        <taxon>Spiralia</taxon>
        <taxon>Lophotrochozoa</taxon>
        <taxon>Platyhelminthes</taxon>
        <taxon>Trematoda</taxon>
        <taxon>Digenea</taxon>
        <taxon>Opisthorchiida</taxon>
        <taxon>Opisthorchiata</taxon>
        <taxon>Opisthorchiidae</taxon>
        <taxon>Opisthorchis</taxon>
    </lineage>
</organism>
<keyword evidence="3" id="KW-1185">Reference proteome</keyword>
<dbReference type="RefSeq" id="XP_009167636.1">
    <property type="nucleotide sequence ID" value="XM_009169372.1"/>
</dbReference>
<evidence type="ECO:0000313" key="2">
    <source>
        <dbReference type="EMBL" id="KER28646.1"/>
    </source>
</evidence>
<name>A0A074ZNI4_OPIVI</name>
<sequence length="393" mass="45146">MFPPGDQHVHIYGSSDAAFPRGRTGYKRSAPKTTHSDRPTVDRDGRRIVQYSRNTFKAKEPGAAQKALAVRSRITNETVMPYSLRPRRDAPSNQTDLQAGVFVSLALDMEKMIRRKLFKLVVLADCTACQSINGQNYTQMAKSGTPDVYQELNVRGGQQKAGKCPQIKNSVQRTGILYQKQRFQTNQFTTNVDLLDWIRGWCMAPRDKDEKNTPANHYMECFFEEPILSCYIKLIAVSKESVLRAFWEMDYSLIRCPDKRNGSYSEKLQNQPLTPSTCREIERNLNREMVPVTDNAAFTVTNSCCDEDFVLFRQSKLDAFQPRLRPVIELNLYSEAEKHCTLRLIKCEQFTNLHFDSTLQLPSEQLRIKLSDDTGLKNSTLVRWELLEIPRPL</sequence>
<dbReference type="CTD" id="20318779"/>
<reference evidence="2 3" key="1">
    <citation type="submission" date="2013-11" db="EMBL/GenBank/DDBJ databases">
        <title>Opisthorchis viverrini - life in the bile duct.</title>
        <authorList>
            <person name="Young N.D."/>
            <person name="Nagarajan N."/>
            <person name="Lin S.J."/>
            <person name="Korhonen P.K."/>
            <person name="Jex A.R."/>
            <person name="Hall R.S."/>
            <person name="Safavi-Hemami H."/>
            <person name="Kaewkong W."/>
            <person name="Bertrand D."/>
            <person name="Gao S."/>
            <person name="Seet Q."/>
            <person name="Wongkham S."/>
            <person name="Teh B.T."/>
            <person name="Wongkham C."/>
            <person name="Intapan P.M."/>
            <person name="Maleewong W."/>
            <person name="Yang X."/>
            <person name="Hu M."/>
            <person name="Wang Z."/>
            <person name="Hofmann A."/>
            <person name="Sternberg P.W."/>
            <person name="Tan P."/>
            <person name="Wang J."/>
            <person name="Gasser R.B."/>
        </authorList>
    </citation>
    <scope>NUCLEOTIDE SEQUENCE [LARGE SCALE GENOMIC DNA]</scope>
</reference>
<proteinExistence type="predicted"/>
<protein>
    <submittedName>
        <fullName evidence="2">Uncharacterized protein</fullName>
    </submittedName>
</protein>
<evidence type="ECO:0000256" key="1">
    <source>
        <dbReference type="SAM" id="MobiDB-lite"/>
    </source>
</evidence>
<dbReference type="GeneID" id="20318779"/>
<feature type="region of interest" description="Disordered" evidence="1">
    <location>
        <begin position="1"/>
        <end position="45"/>
    </location>
</feature>
<gene>
    <name evidence="2" type="ORF">T265_04597</name>
</gene>
<dbReference type="EMBL" id="KL596695">
    <property type="protein sequence ID" value="KER28646.1"/>
    <property type="molecule type" value="Genomic_DNA"/>
</dbReference>
<dbReference type="Proteomes" id="UP000054324">
    <property type="component" value="Unassembled WGS sequence"/>
</dbReference>
<dbReference type="AlphaFoldDB" id="A0A074ZNI4"/>
<feature type="compositionally biased region" description="Basic and acidic residues" evidence="1">
    <location>
        <begin position="34"/>
        <end position="45"/>
    </location>
</feature>
<dbReference type="OrthoDB" id="5984158at2759"/>
<dbReference type="KEGG" id="ovi:T265_04597"/>
<accession>A0A074ZNI4</accession>
<evidence type="ECO:0000313" key="3">
    <source>
        <dbReference type="Proteomes" id="UP000054324"/>
    </source>
</evidence>